<dbReference type="RefSeq" id="XP_010698103.1">
    <property type="nucleotide sequence ID" value="XM_010699801.1"/>
</dbReference>
<dbReference type="EMBL" id="CP009388">
    <property type="protein sequence ID" value="AIN97450.1"/>
    <property type="molecule type" value="Genomic_DNA"/>
</dbReference>
<dbReference type="VEuPathDB" id="TriTrypDB:LPMP_191080"/>
<dbReference type="eggNOG" id="ENOG502S0XF">
    <property type="taxonomic scope" value="Eukaryota"/>
</dbReference>
<accession>A0A088RNM4</accession>
<evidence type="ECO:0000313" key="3">
    <source>
        <dbReference type="Proteomes" id="UP000063063"/>
    </source>
</evidence>
<feature type="compositionally biased region" description="Basic and acidic residues" evidence="1">
    <location>
        <begin position="224"/>
        <end position="235"/>
    </location>
</feature>
<dbReference type="GeneID" id="22574162"/>
<protein>
    <submittedName>
        <fullName evidence="2">Uncharacterized protein</fullName>
    </submittedName>
</protein>
<evidence type="ECO:0000313" key="2">
    <source>
        <dbReference type="EMBL" id="AIN97450.1"/>
    </source>
</evidence>
<dbReference type="KEGG" id="lpan:LPMP_191080"/>
<proteinExistence type="predicted"/>
<evidence type="ECO:0000256" key="1">
    <source>
        <dbReference type="SAM" id="MobiDB-lite"/>
    </source>
</evidence>
<dbReference type="Proteomes" id="UP000063063">
    <property type="component" value="Chromosome 19"/>
</dbReference>
<feature type="region of interest" description="Disordered" evidence="1">
    <location>
        <begin position="271"/>
        <end position="293"/>
    </location>
</feature>
<dbReference type="OrthoDB" id="271846at2759"/>
<organism evidence="2 3">
    <name type="scientific">Leishmania panamensis</name>
    <dbReference type="NCBI Taxonomy" id="5679"/>
    <lineage>
        <taxon>Eukaryota</taxon>
        <taxon>Discoba</taxon>
        <taxon>Euglenozoa</taxon>
        <taxon>Kinetoplastea</taxon>
        <taxon>Metakinetoplastina</taxon>
        <taxon>Trypanosomatida</taxon>
        <taxon>Trypanosomatidae</taxon>
        <taxon>Leishmaniinae</taxon>
        <taxon>Leishmania</taxon>
        <taxon>Leishmania guyanensis species complex</taxon>
    </lineage>
</organism>
<reference evidence="2 3" key="1">
    <citation type="journal article" date="2015" name="Sci. Rep.">
        <title>The genome of Leishmania panamensis: insights into genomics of the L. (Viannia) subgenus.</title>
        <authorList>
            <person name="Llanes A."/>
            <person name="Restrepo C.M."/>
            <person name="Vecchio G.D."/>
            <person name="Anguizola F.J."/>
            <person name="Lleonart R."/>
        </authorList>
    </citation>
    <scope>NUCLEOTIDE SEQUENCE [LARGE SCALE GENOMIC DNA]</scope>
    <source>
        <strain evidence="2 3">MHOM/PA/94/PSC-1</strain>
    </source>
</reference>
<dbReference type="VEuPathDB" id="TriTrypDB:LPAL13_190018000"/>
<name>A0A088RNM4_LEIPA</name>
<sequence>MWGLDSLGRCARQAAQPAAFTACRVIVGLSCVSSAITASCCATSAGTALFVAHRRKSYHFFINLDDPDATRRRIEEDLDCLASDARKGTTAYLHSLLNLALSHYQRNDFISARDIANYTHQKALAHNFKSSLIYFTATTCAKCADALAKDYEAHLQRMDEQSHISAALTPKPSVVFSAKRTIKKLRADAERYRAIAQRVYHRPDMAFMRGGGDSRGGRCRSSARHTEARDTRHAWADNSSNNSVDEEYMPHMYGPRWQDRRKRPEHAEMTNYYKHQCESSSTSRGETRWHVPK</sequence>
<feature type="region of interest" description="Disordered" evidence="1">
    <location>
        <begin position="211"/>
        <end position="249"/>
    </location>
</feature>
<keyword evidence="3" id="KW-1185">Reference proteome</keyword>
<gene>
    <name evidence="2" type="ORF">LPMP_191080</name>
</gene>
<dbReference type="AlphaFoldDB" id="A0A088RNM4"/>